<feature type="domain" description="Smf/DprA SLOG" evidence="2">
    <location>
        <begin position="77"/>
        <end position="285"/>
    </location>
</feature>
<dbReference type="RefSeq" id="WP_341370544.1">
    <property type="nucleotide sequence ID" value="NZ_JBBPCO010000005.1"/>
</dbReference>
<dbReference type="PANTHER" id="PTHR43022">
    <property type="entry name" value="PROTEIN SMF"/>
    <property type="match status" value="1"/>
</dbReference>
<evidence type="ECO:0000259" key="2">
    <source>
        <dbReference type="Pfam" id="PF02481"/>
    </source>
</evidence>
<sequence length="364" mass="38847">MKRSVWLALRRLPGLGQRRLAALLEHFGDAEGLFQADSTAWRAAGLNKSQIQGLEKGPEALLTAADAAWLGDPTNDLLTLADDDYPPLLRQLPDAPPVLYLRGQRTLLSRPMLAIVGSRHATPQGAANAQAFARHLSEAGFNIVSGLATGIDAAAHRGALEGSGATLAVMGTGPDCIYPRQHEQLAARIAETGLILTDYPPGTPVRAALFPQRNRIISGLSMGVLVVEAAIRSGSLVTARLAADQGREVFALPGSIHNPLSRGPHHLIRQGAKLVESVQDILEELGHLHAFAATRPQRGPDSPEDAELAALLEVLGYEPQTLDVLVERSGLTPDRVSAMLLTLELDAWIASSPGGRYQRLPREA</sequence>
<dbReference type="Proteomes" id="UP001446205">
    <property type="component" value="Unassembled WGS sequence"/>
</dbReference>
<protein>
    <submittedName>
        <fullName evidence="4">DNA-processing protein DprA</fullName>
    </submittedName>
</protein>
<dbReference type="InterPro" id="IPR057666">
    <property type="entry name" value="DrpA_SLOG"/>
</dbReference>
<dbReference type="Gene3D" id="1.10.10.10">
    <property type="entry name" value="Winged helix-like DNA-binding domain superfamily/Winged helix DNA-binding domain"/>
    <property type="match status" value="1"/>
</dbReference>
<dbReference type="Gene3D" id="3.40.50.450">
    <property type="match status" value="1"/>
</dbReference>
<evidence type="ECO:0000313" key="4">
    <source>
        <dbReference type="EMBL" id="MEK8089489.1"/>
    </source>
</evidence>
<evidence type="ECO:0000256" key="1">
    <source>
        <dbReference type="ARBA" id="ARBA00006525"/>
    </source>
</evidence>
<dbReference type="SUPFAM" id="SSF47781">
    <property type="entry name" value="RuvA domain 2-like"/>
    <property type="match status" value="1"/>
</dbReference>
<dbReference type="InterPro" id="IPR036388">
    <property type="entry name" value="WH-like_DNA-bd_sf"/>
</dbReference>
<dbReference type="InterPro" id="IPR010994">
    <property type="entry name" value="RuvA_2-like"/>
</dbReference>
<evidence type="ECO:0000259" key="3">
    <source>
        <dbReference type="Pfam" id="PF17782"/>
    </source>
</evidence>
<dbReference type="Pfam" id="PF17782">
    <property type="entry name" value="WHD_DprA"/>
    <property type="match status" value="1"/>
</dbReference>
<dbReference type="NCBIfam" id="TIGR00732">
    <property type="entry name" value="dprA"/>
    <property type="match status" value="1"/>
</dbReference>
<proteinExistence type="inferred from homology"/>
<comment type="similarity">
    <text evidence="1">Belongs to the DprA/Smf family.</text>
</comment>
<organism evidence="4 5">
    <name type="scientific">Thermithiobacillus plumbiphilus</name>
    <dbReference type="NCBI Taxonomy" id="1729899"/>
    <lineage>
        <taxon>Bacteria</taxon>
        <taxon>Pseudomonadati</taxon>
        <taxon>Pseudomonadota</taxon>
        <taxon>Acidithiobacillia</taxon>
        <taxon>Acidithiobacillales</taxon>
        <taxon>Thermithiobacillaceae</taxon>
        <taxon>Thermithiobacillus</taxon>
    </lineage>
</organism>
<dbReference type="SUPFAM" id="SSF102405">
    <property type="entry name" value="MCP/YpsA-like"/>
    <property type="match status" value="1"/>
</dbReference>
<accession>A0ABU9D7U7</accession>
<comment type="caution">
    <text evidence="4">The sequence shown here is derived from an EMBL/GenBank/DDBJ whole genome shotgun (WGS) entry which is preliminary data.</text>
</comment>
<dbReference type="InterPro" id="IPR041614">
    <property type="entry name" value="DprA_WH"/>
</dbReference>
<dbReference type="InterPro" id="IPR003488">
    <property type="entry name" value="DprA"/>
</dbReference>
<dbReference type="PANTHER" id="PTHR43022:SF1">
    <property type="entry name" value="PROTEIN SMF"/>
    <property type="match status" value="1"/>
</dbReference>
<name>A0ABU9D7U7_9PROT</name>
<gene>
    <name evidence="4" type="primary">dprA</name>
    <name evidence="4" type="ORF">WOB96_06875</name>
</gene>
<reference evidence="4 5" key="1">
    <citation type="submission" date="2024-04" db="EMBL/GenBank/DDBJ databases">
        <authorList>
            <person name="Abashina T."/>
            <person name="Shaikin A."/>
        </authorList>
    </citation>
    <scope>NUCLEOTIDE SEQUENCE [LARGE SCALE GENOMIC DNA]</scope>
    <source>
        <strain evidence="4 5">AAFK</strain>
    </source>
</reference>
<feature type="domain" description="DprA winged helix" evidence="3">
    <location>
        <begin position="297"/>
        <end position="355"/>
    </location>
</feature>
<evidence type="ECO:0000313" key="5">
    <source>
        <dbReference type="Proteomes" id="UP001446205"/>
    </source>
</evidence>
<keyword evidence="5" id="KW-1185">Reference proteome</keyword>
<dbReference type="Pfam" id="PF02481">
    <property type="entry name" value="DNA_processg_A"/>
    <property type="match status" value="1"/>
</dbReference>
<dbReference type="EMBL" id="JBBPCO010000005">
    <property type="protein sequence ID" value="MEK8089489.1"/>
    <property type="molecule type" value="Genomic_DNA"/>
</dbReference>